<dbReference type="Pfam" id="PF22807">
    <property type="entry name" value="TrAA12"/>
    <property type="match status" value="1"/>
</dbReference>
<reference evidence="3 4" key="1">
    <citation type="submission" date="2016-10" db="EMBL/GenBank/DDBJ databases">
        <title>Draft genome sequence of Coniochaeta ligniaria NRRL30616, a lignocellulolytic fungus for bioabatement of inhibitors in plant biomass hydrolysates.</title>
        <authorList>
            <consortium name="DOE Joint Genome Institute"/>
            <person name="Jimenez D.J."/>
            <person name="Hector R.E."/>
            <person name="Riley R."/>
            <person name="Sun H."/>
            <person name="Grigoriev I.V."/>
            <person name="Van Elsas J.D."/>
            <person name="Nichols N.N."/>
        </authorList>
    </citation>
    <scope>NUCLEOTIDE SEQUENCE [LARGE SCALE GENOMIC DNA]</scope>
    <source>
        <strain evidence="3 4">NRRL 30616</strain>
    </source>
</reference>
<dbReference type="InterPro" id="IPR011042">
    <property type="entry name" value="6-blade_b-propeller_TolB-like"/>
</dbReference>
<name>A0A1J7IWZ7_9PEZI</name>
<dbReference type="OrthoDB" id="507128at2759"/>
<gene>
    <name evidence="3" type="ORF">CONLIGDRAFT_652693</name>
</gene>
<dbReference type="InParanoid" id="A0A1J7IWZ7"/>
<dbReference type="STRING" id="1408157.A0A1J7IWZ7"/>
<evidence type="ECO:0000256" key="1">
    <source>
        <dbReference type="SAM" id="SignalP"/>
    </source>
</evidence>
<organism evidence="3 4">
    <name type="scientific">Coniochaeta ligniaria NRRL 30616</name>
    <dbReference type="NCBI Taxonomy" id="1408157"/>
    <lineage>
        <taxon>Eukaryota</taxon>
        <taxon>Fungi</taxon>
        <taxon>Dikarya</taxon>
        <taxon>Ascomycota</taxon>
        <taxon>Pezizomycotina</taxon>
        <taxon>Sordariomycetes</taxon>
        <taxon>Sordariomycetidae</taxon>
        <taxon>Coniochaetales</taxon>
        <taxon>Coniochaetaceae</taxon>
        <taxon>Coniochaeta</taxon>
    </lineage>
</organism>
<feature type="chain" id="PRO_5012114280" evidence="1">
    <location>
        <begin position="18"/>
        <end position="439"/>
    </location>
</feature>
<feature type="domain" description="Pyrroloquinoline quinone-dependent pyranose dehydrogenase beta-propeller" evidence="2">
    <location>
        <begin position="30"/>
        <end position="419"/>
    </location>
</feature>
<dbReference type="SUPFAM" id="SSF50952">
    <property type="entry name" value="Soluble quinoprotein glucose dehydrogenase"/>
    <property type="match status" value="1"/>
</dbReference>
<dbReference type="PANTHER" id="PTHR47572:SF4">
    <property type="entry name" value="LACTONASE DRP35"/>
    <property type="match status" value="1"/>
</dbReference>
<evidence type="ECO:0000313" key="3">
    <source>
        <dbReference type="EMBL" id="OIW31715.1"/>
    </source>
</evidence>
<feature type="signal peptide" evidence="1">
    <location>
        <begin position="1"/>
        <end position="17"/>
    </location>
</feature>
<evidence type="ECO:0000259" key="2">
    <source>
        <dbReference type="Pfam" id="PF22807"/>
    </source>
</evidence>
<dbReference type="Gene3D" id="2.120.10.30">
    <property type="entry name" value="TolB, C-terminal domain"/>
    <property type="match status" value="1"/>
</dbReference>
<dbReference type="InterPro" id="IPR011041">
    <property type="entry name" value="Quinoprot_gluc/sorb_DH_b-prop"/>
</dbReference>
<keyword evidence="4" id="KW-1185">Reference proteome</keyword>
<dbReference type="InterPro" id="IPR051262">
    <property type="entry name" value="SMP-30/CGR1_Lactonase"/>
</dbReference>
<protein>
    <submittedName>
        <fullName evidence="3">NHL repeat-containing protein</fullName>
    </submittedName>
</protein>
<dbReference type="EMBL" id="KV875095">
    <property type="protein sequence ID" value="OIW31715.1"/>
    <property type="molecule type" value="Genomic_DNA"/>
</dbReference>
<proteinExistence type="predicted"/>
<dbReference type="Proteomes" id="UP000182658">
    <property type="component" value="Unassembled WGS sequence"/>
</dbReference>
<dbReference type="InterPro" id="IPR054539">
    <property type="entry name" value="Beta-prop_PDH"/>
</dbReference>
<dbReference type="PANTHER" id="PTHR47572">
    <property type="entry name" value="LIPOPROTEIN-RELATED"/>
    <property type="match status" value="1"/>
</dbReference>
<keyword evidence="1" id="KW-0732">Signal</keyword>
<accession>A0A1J7IWZ7</accession>
<evidence type="ECO:0000313" key="4">
    <source>
        <dbReference type="Proteomes" id="UP000182658"/>
    </source>
</evidence>
<dbReference type="AlphaFoldDB" id="A0A1J7IWZ7"/>
<sequence>MKIHMLLGVLFASTATAQTCMTPTARFKPQMDVAYTSTLLINGLRDPRDMVFDQLGNMLVVEQGGGGVTQIKFMELSCNYVCAISSKTVVADPTLNHGLALSPDGNTLFVSSVDKVYAYNYDAAAGTATGGKVIISNMGNGGHSTRTLLISKFNPDLLLVSRGSNANIDALAGNASSGHSTIKYFNLSMIMNSPEDHVQGGVVLGWGLRNSVGVGEHPTTGGIWSVENSMDNVYQQGTDVHNNNPAEEVNYHGVLGELSMNPLQGASYGYPFCVAAWDPSTLRDPQVAIGSQFYANIPNEYDIGAFDRECADYFEAPRVVLPAHTAPLDIKFTADGSLAFVSLHGSWDRSPPDGYRVMRIDFGADGQPASSPLAGVQIMANPDNTKCPGGCFRPTGLAVDSKGRLFMSSDSTGEIYLIMHLPGASRSFPGCTPRSGAQG</sequence>